<dbReference type="PANTHER" id="PTHR14336:SF15">
    <property type="entry name" value="DUAL ADAPTER FOR PHOSPHOTYROSINE AND 3-PHOSPHOTYROSINE AND 3-PHOSPHOINOSITIDE"/>
    <property type="match status" value="1"/>
</dbReference>
<dbReference type="OrthoDB" id="8434295at2759"/>
<dbReference type="Proteomes" id="UP000015101">
    <property type="component" value="Unassembled WGS sequence"/>
</dbReference>
<proteinExistence type="predicted"/>
<dbReference type="HOGENOM" id="CLU_099070_0_0_1"/>
<dbReference type="InterPro" id="IPR051707">
    <property type="entry name" value="PI-Interact_SigTrans_Reg"/>
</dbReference>
<reference evidence="3" key="3">
    <citation type="submission" date="2015-06" db="UniProtKB">
        <authorList>
            <consortium name="EnsemblMetazoa"/>
        </authorList>
    </citation>
    <scope>IDENTIFICATION</scope>
</reference>
<dbReference type="RefSeq" id="XP_009020739.1">
    <property type="nucleotide sequence ID" value="XM_009022491.1"/>
</dbReference>
<dbReference type="SMART" id="SM00233">
    <property type="entry name" value="PH"/>
    <property type="match status" value="1"/>
</dbReference>
<evidence type="ECO:0000259" key="1">
    <source>
        <dbReference type="PROSITE" id="PS50003"/>
    </source>
</evidence>
<gene>
    <name evidence="3" type="primary">20216057</name>
    <name evidence="2" type="ORF">HELRODRAFT_82345</name>
</gene>
<dbReference type="STRING" id="6412.T1G4Q9"/>
<protein>
    <recommendedName>
        <fullName evidence="1">PH domain-containing protein</fullName>
    </recommendedName>
</protein>
<evidence type="ECO:0000313" key="2">
    <source>
        <dbReference type="EMBL" id="ESO01027.1"/>
    </source>
</evidence>
<dbReference type="PROSITE" id="PS50003">
    <property type="entry name" value="PH_DOMAIN"/>
    <property type="match status" value="1"/>
</dbReference>
<dbReference type="FunFam" id="2.30.29.30:FF:000286">
    <property type="entry name" value="PH-protein kinase domain containing protein"/>
    <property type="match status" value="1"/>
</dbReference>
<dbReference type="GO" id="GO:0043325">
    <property type="term" value="F:phosphatidylinositol-3,4-bisphosphate binding"/>
    <property type="evidence" value="ECO:0000318"/>
    <property type="project" value="GO_Central"/>
</dbReference>
<dbReference type="InParanoid" id="T1G4Q9"/>
<evidence type="ECO:0000313" key="3">
    <source>
        <dbReference type="EnsemblMetazoa" id="HelroP82345"/>
    </source>
</evidence>
<reference evidence="2 4" key="2">
    <citation type="journal article" date="2013" name="Nature">
        <title>Insights into bilaterian evolution from three spiralian genomes.</title>
        <authorList>
            <person name="Simakov O."/>
            <person name="Marletaz F."/>
            <person name="Cho S.J."/>
            <person name="Edsinger-Gonzales E."/>
            <person name="Havlak P."/>
            <person name="Hellsten U."/>
            <person name="Kuo D.H."/>
            <person name="Larsson T."/>
            <person name="Lv J."/>
            <person name="Arendt D."/>
            <person name="Savage R."/>
            <person name="Osoegawa K."/>
            <person name="de Jong P."/>
            <person name="Grimwood J."/>
            <person name="Chapman J.A."/>
            <person name="Shapiro H."/>
            <person name="Aerts A."/>
            <person name="Otillar R.P."/>
            <person name="Terry A.Y."/>
            <person name="Boore J.L."/>
            <person name="Grigoriev I.V."/>
            <person name="Lindberg D.R."/>
            <person name="Seaver E.C."/>
            <person name="Weisblat D.A."/>
            <person name="Putnam N.H."/>
            <person name="Rokhsar D.S."/>
        </authorList>
    </citation>
    <scope>NUCLEOTIDE SEQUENCE</scope>
</reference>
<dbReference type="CTD" id="20216057"/>
<dbReference type="GO" id="GO:0005886">
    <property type="term" value="C:plasma membrane"/>
    <property type="evidence" value="ECO:0000318"/>
    <property type="project" value="GO_Central"/>
</dbReference>
<dbReference type="EMBL" id="KB096830">
    <property type="protein sequence ID" value="ESO01027.1"/>
    <property type="molecule type" value="Genomic_DNA"/>
</dbReference>
<name>T1G4Q9_HELRO</name>
<dbReference type="SUPFAM" id="SSF50729">
    <property type="entry name" value="PH domain-like"/>
    <property type="match status" value="1"/>
</dbReference>
<organism evidence="3 4">
    <name type="scientific">Helobdella robusta</name>
    <name type="common">Californian leech</name>
    <dbReference type="NCBI Taxonomy" id="6412"/>
    <lineage>
        <taxon>Eukaryota</taxon>
        <taxon>Metazoa</taxon>
        <taxon>Spiralia</taxon>
        <taxon>Lophotrochozoa</taxon>
        <taxon>Annelida</taxon>
        <taxon>Clitellata</taxon>
        <taxon>Hirudinea</taxon>
        <taxon>Rhynchobdellida</taxon>
        <taxon>Glossiphoniidae</taxon>
        <taxon>Helobdella</taxon>
    </lineage>
</organism>
<dbReference type="EMBL" id="AMQM01005130">
    <property type="status" value="NOT_ANNOTATED_CDS"/>
    <property type="molecule type" value="Genomic_DNA"/>
</dbReference>
<dbReference type="GO" id="GO:0005543">
    <property type="term" value="F:phospholipid binding"/>
    <property type="evidence" value="ECO:0000318"/>
    <property type="project" value="GO_Central"/>
</dbReference>
<dbReference type="AlphaFoldDB" id="T1G4Q9"/>
<accession>T1G4Q9</accession>
<dbReference type="InterPro" id="IPR011993">
    <property type="entry name" value="PH-like_dom_sf"/>
</dbReference>
<sequence length="191" mass="21516">AKTSVKHFPISVTSSEITFGLAKFEKFSEFLEHFMNRPLIGGIVFTAPVLVPKHKQANKQTVLEPTVIIHGEMSPTSPTSKSSVSDLPDLSVKTGFLIKQGGLVKNWKERWVVADSKDLKYYQREEDFTPKGTIDLRDCTCCRKTNTLSEAFGKENTFILMTPWRTFLFSAATVTDMESWVAFLKEKLVSS</sequence>
<dbReference type="PANTHER" id="PTHR14336">
    <property type="entry name" value="TANDEM PH DOMAIN CONTAINING PROTEIN"/>
    <property type="match status" value="1"/>
</dbReference>
<dbReference type="KEGG" id="hro:HELRODRAFT_82345"/>
<dbReference type="Gene3D" id="2.30.29.30">
    <property type="entry name" value="Pleckstrin-homology domain (PH domain)/Phosphotyrosine-binding domain (PTB)"/>
    <property type="match status" value="1"/>
</dbReference>
<dbReference type="GeneID" id="20216057"/>
<feature type="domain" description="PH" evidence="1">
    <location>
        <begin position="90"/>
        <end position="189"/>
    </location>
</feature>
<dbReference type="Pfam" id="PF00169">
    <property type="entry name" value="PH"/>
    <property type="match status" value="1"/>
</dbReference>
<reference evidence="4" key="1">
    <citation type="submission" date="2012-12" db="EMBL/GenBank/DDBJ databases">
        <authorList>
            <person name="Hellsten U."/>
            <person name="Grimwood J."/>
            <person name="Chapman J.A."/>
            <person name="Shapiro H."/>
            <person name="Aerts A."/>
            <person name="Otillar R.P."/>
            <person name="Terry A.Y."/>
            <person name="Boore J.L."/>
            <person name="Simakov O."/>
            <person name="Marletaz F."/>
            <person name="Cho S.-J."/>
            <person name="Edsinger-Gonzales E."/>
            <person name="Havlak P."/>
            <person name="Kuo D.-H."/>
            <person name="Larsson T."/>
            <person name="Lv J."/>
            <person name="Arendt D."/>
            <person name="Savage R."/>
            <person name="Osoegawa K."/>
            <person name="de Jong P."/>
            <person name="Lindberg D.R."/>
            <person name="Seaver E.C."/>
            <person name="Weisblat D.A."/>
            <person name="Putnam N.H."/>
            <person name="Grigoriev I.V."/>
            <person name="Rokhsar D.S."/>
        </authorList>
    </citation>
    <scope>NUCLEOTIDE SEQUENCE</scope>
</reference>
<evidence type="ECO:0000313" key="4">
    <source>
        <dbReference type="Proteomes" id="UP000015101"/>
    </source>
</evidence>
<keyword evidence="4" id="KW-1185">Reference proteome</keyword>
<dbReference type="InterPro" id="IPR001849">
    <property type="entry name" value="PH_domain"/>
</dbReference>
<dbReference type="EnsemblMetazoa" id="HelroT82345">
    <property type="protein sequence ID" value="HelroP82345"/>
    <property type="gene ID" value="HelroG82345"/>
</dbReference>